<dbReference type="Proteomes" id="UP000654075">
    <property type="component" value="Unassembled WGS sequence"/>
</dbReference>
<evidence type="ECO:0000256" key="1">
    <source>
        <dbReference type="SAM" id="MobiDB-lite"/>
    </source>
</evidence>
<feature type="region of interest" description="Disordered" evidence="1">
    <location>
        <begin position="360"/>
        <end position="393"/>
    </location>
</feature>
<reference evidence="3" key="1">
    <citation type="submission" date="2021-02" db="EMBL/GenBank/DDBJ databases">
        <authorList>
            <person name="Dougan E. K."/>
            <person name="Rhodes N."/>
            <person name="Thang M."/>
            <person name="Chan C."/>
        </authorList>
    </citation>
    <scope>NUCLEOTIDE SEQUENCE</scope>
</reference>
<dbReference type="Proteomes" id="UP000626109">
    <property type="component" value="Unassembled WGS sequence"/>
</dbReference>
<proteinExistence type="predicted"/>
<dbReference type="AlphaFoldDB" id="A0A813IK74"/>
<keyword evidence="5" id="KW-1185">Reference proteome</keyword>
<protein>
    <submittedName>
        <fullName evidence="3">Uncharacterized protein</fullName>
    </submittedName>
</protein>
<evidence type="ECO:0000313" key="2">
    <source>
        <dbReference type="EMBL" id="CAE8630544.1"/>
    </source>
</evidence>
<gene>
    <name evidence="2" type="ORF">PGLA1383_LOCUS46842</name>
    <name evidence="3" type="ORF">PGLA2088_LOCUS11170</name>
</gene>
<comment type="caution">
    <text evidence="3">The sequence shown here is derived from an EMBL/GenBank/DDBJ whole genome shotgun (WGS) entry which is preliminary data.</text>
</comment>
<evidence type="ECO:0000313" key="4">
    <source>
        <dbReference type="Proteomes" id="UP000626109"/>
    </source>
</evidence>
<dbReference type="EMBL" id="CAJNNV010029908">
    <property type="protein sequence ID" value="CAE8630544.1"/>
    <property type="molecule type" value="Genomic_DNA"/>
</dbReference>
<evidence type="ECO:0000313" key="5">
    <source>
        <dbReference type="Proteomes" id="UP000654075"/>
    </source>
</evidence>
<sequence length="393" mass="44608">MVLGLLGSYESDGEEDDVPIIIGTTAPVKEAAKPKESPAAARIEAEPEPHDNFCNCADCKILLARYMAKNLQTKGIRFRCKLSEELFNSKLAAEEHYMDKYEVQLQEFKRQKNPRLFQKGPTPAELTALRKKISFTKEDVLKKRPADEDSSFGGWAKKLAPEPPPCMAADFQDQQEDVFTAPPWQGTKPEDENTTEMDRELDRTVTAAQATRFCKRNVLAVNATTVRCKLCYKTLGGVKEAEVHIRDEHEDDFQKEVKIWERFLFTICKRQPPFGWVCKLCGIFFPDDGACWRHAGKEVFIRGEEKHLSTWIEKEDRWGHEADQECCGDGHSSTGLSHESSMAIKEQLIRADAQAKNLEALRNKDLKKEDAESSSSDSDDEKKKPVIKSITEF</sequence>
<accession>A0A813IK74</accession>
<dbReference type="OrthoDB" id="433236at2759"/>
<organism evidence="3 4">
    <name type="scientific">Polarella glacialis</name>
    <name type="common">Dinoflagellate</name>
    <dbReference type="NCBI Taxonomy" id="89957"/>
    <lineage>
        <taxon>Eukaryota</taxon>
        <taxon>Sar</taxon>
        <taxon>Alveolata</taxon>
        <taxon>Dinophyceae</taxon>
        <taxon>Suessiales</taxon>
        <taxon>Suessiaceae</taxon>
        <taxon>Polarella</taxon>
    </lineage>
</organism>
<evidence type="ECO:0000313" key="3">
    <source>
        <dbReference type="EMBL" id="CAE8654704.1"/>
    </source>
</evidence>
<name>A0A813IK74_POLGL</name>
<dbReference type="EMBL" id="CAJNNW010012787">
    <property type="protein sequence ID" value="CAE8654704.1"/>
    <property type="molecule type" value="Genomic_DNA"/>
</dbReference>
<feature type="compositionally biased region" description="Basic and acidic residues" evidence="1">
    <location>
        <begin position="360"/>
        <end position="371"/>
    </location>
</feature>